<evidence type="ECO:0000313" key="1">
    <source>
        <dbReference type="EMBL" id="KAL3500164.1"/>
    </source>
</evidence>
<organism evidence="1 2">
    <name type="scientific">Cinchona calisaya</name>
    <dbReference type="NCBI Taxonomy" id="153742"/>
    <lineage>
        <taxon>Eukaryota</taxon>
        <taxon>Viridiplantae</taxon>
        <taxon>Streptophyta</taxon>
        <taxon>Embryophyta</taxon>
        <taxon>Tracheophyta</taxon>
        <taxon>Spermatophyta</taxon>
        <taxon>Magnoliopsida</taxon>
        <taxon>eudicotyledons</taxon>
        <taxon>Gunneridae</taxon>
        <taxon>Pentapetalae</taxon>
        <taxon>asterids</taxon>
        <taxon>lamiids</taxon>
        <taxon>Gentianales</taxon>
        <taxon>Rubiaceae</taxon>
        <taxon>Cinchonoideae</taxon>
        <taxon>Cinchoneae</taxon>
        <taxon>Cinchona</taxon>
    </lineage>
</organism>
<accession>A0ABD2Y368</accession>
<comment type="caution">
    <text evidence="1">The sequence shown here is derived from an EMBL/GenBank/DDBJ whole genome shotgun (WGS) entry which is preliminary data.</text>
</comment>
<proteinExistence type="predicted"/>
<sequence>MKNLRKNSLLLIKVLEECATTIIFYDKNLLLGTKAHNRPLFINGYAREQKVNRILLNGGSAVNIMPLHAMKEFRITSDELLQSRLMIQGFNQGGKEPLVL</sequence>
<evidence type="ECO:0000313" key="2">
    <source>
        <dbReference type="Proteomes" id="UP001630127"/>
    </source>
</evidence>
<name>A0ABD2Y368_9GENT</name>
<dbReference type="Proteomes" id="UP001630127">
    <property type="component" value="Unassembled WGS sequence"/>
</dbReference>
<dbReference type="EMBL" id="JBJUIK010000016">
    <property type="protein sequence ID" value="KAL3500164.1"/>
    <property type="molecule type" value="Genomic_DNA"/>
</dbReference>
<dbReference type="AlphaFoldDB" id="A0ABD2Y368"/>
<gene>
    <name evidence="1" type="ORF">ACH5RR_039257</name>
</gene>
<protein>
    <submittedName>
        <fullName evidence="1">Uncharacterized protein</fullName>
    </submittedName>
</protein>
<keyword evidence="2" id="KW-1185">Reference proteome</keyword>
<reference evidence="1 2" key="1">
    <citation type="submission" date="2024-11" db="EMBL/GenBank/DDBJ databases">
        <title>A near-complete genome assembly of Cinchona calisaya.</title>
        <authorList>
            <person name="Lian D.C."/>
            <person name="Zhao X.W."/>
            <person name="Wei L."/>
        </authorList>
    </citation>
    <scope>NUCLEOTIDE SEQUENCE [LARGE SCALE GENOMIC DNA]</scope>
    <source>
        <tissue evidence="1">Nenye</tissue>
    </source>
</reference>